<reference evidence="2 3" key="2">
    <citation type="submission" date="2018-11" db="EMBL/GenBank/DDBJ databases">
        <authorList>
            <consortium name="Pathogen Informatics"/>
        </authorList>
    </citation>
    <scope>NUCLEOTIDE SEQUENCE [LARGE SCALE GENOMIC DNA]</scope>
</reference>
<accession>A0A0N4XQC0</accession>
<dbReference type="AlphaFoldDB" id="A0A0N4XQC0"/>
<organism evidence="4">
    <name type="scientific">Nippostrongylus brasiliensis</name>
    <name type="common">Rat hookworm</name>
    <dbReference type="NCBI Taxonomy" id="27835"/>
    <lineage>
        <taxon>Eukaryota</taxon>
        <taxon>Metazoa</taxon>
        <taxon>Ecdysozoa</taxon>
        <taxon>Nematoda</taxon>
        <taxon>Chromadorea</taxon>
        <taxon>Rhabditida</taxon>
        <taxon>Rhabditina</taxon>
        <taxon>Rhabditomorpha</taxon>
        <taxon>Strongyloidea</taxon>
        <taxon>Heligmosomidae</taxon>
        <taxon>Nippostrongylus</taxon>
    </lineage>
</organism>
<reference evidence="4" key="1">
    <citation type="submission" date="2017-02" db="UniProtKB">
        <authorList>
            <consortium name="WormBaseParasite"/>
        </authorList>
    </citation>
    <scope>IDENTIFICATION</scope>
</reference>
<feature type="region of interest" description="Disordered" evidence="1">
    <location>
        <begin position="1"/>
        <end position="34"/>
    </location>
</feature>
<dbReference type="WBParaSite" id="NBR_0000472201-mRNA-1">
    <property type="protein sequence ID" value="NBR_0000472201-mRNA-1"/>
    <property type="gene ID" value="NBR_0000472201"/>
</dbReference>
<proteinExistence type="predicted"/>
<feature type="compositionally biased region" description="Low complexity" evidence="1">
    <location>
        <begin position="9"/>
        <end position="33"/>
    </location>
</feature>
<evidence type="ECO:0000256" key="1">
    <source>
        <dbReference type="SAM" id="MobiDB-lite"/>
    </source>
</evidence>
<protein>
    <submittedName>
        <fullName evidence="4">FAS1 domain-containing protein</fullName>
    </submittedName>
</protein>
<keyword evidence="3" id="KW-1185">Reference proteome</keyword>
<dbReference type="InterPro" id="IPR035940">
    <property type="entry name" value="CAP_sf"/>
</dbReference>
<evidence type="ECO:0000313" key="3">
    <source>
        <dbReference type="Proteomes" id="UP000271162"/>
    </source>
</evidence>
<dbReference type="Proteomes" id="UP000271162">
    <property type="component" value="Unassembled WGS sequence"/>
</dbReference>
<evidence type="ECO:0000313" key="4">
    <source>
        <dbReference type="WBParaSite" id="NBR_0000472201-mRNA-1"/>
    </source>
</evidence>
<dbReference type="SUPFAM" id="SSF55797">
    <property type="entry name" value="PR-1-like"/>
    <property type="match status" value="1"/>
</dbReference>
<name>A0A0N4XQC0_NIPBR</name>
<evidence type="ECO:0000313" key="2">
    <source>
        <dbReference type="EMBL" id="VDL68313.1"/>
    </source>
</evidence>
<dbReference type="EMBL" id="UYSL01009432">
    <property type="protein sequence ID" value="VDL68313.1"/>
    <property type="molecule type" value="Genomic_DNA"/>
</dbReference>
<gene>
    <name evidence="2" type="ORF">NBR_LOCUS4724</name>
</gene>
<sequence length="108" mass="11041">STTAPPSPTTASPSSTTARPSPTTARPSSTPAPLDVELDSTGIIAFFNGFRSAIAKGVFPDGSPTKLAQSEGLFKIVDDPTLAKYAAAVAVGTVDVRPPAEYSRAVYS</sequence>